<dbReference type="RefSeq" id="WP_135118785.1">
    <property type="nucleotide sequence ID" value="NZ_SPQZ01000001.1"/>
</dbReference>
<sequence>MTAVNASPILASNKHPVNAGAGTEGPPFRLLRHSRFDRWRPRFASTSCQRALHTPGSKVLHWEDVDVTEDDWLTAVNALARERAGQPRDVVYNALFELTMSTDAAATTGELARWAEIISAGLDFTLE</sequence>
<comment type="caution">
    <text evidence="2">The sequence shown here is derived from an EMBL/GenBank/DDBJ whole genome shotgun (WGS) entry which is preliminary data.</text>
</comment>
<dbReference type="AlphaFoldDB" id="A0A4Y9R5N5"/>
<feature type="region of interest" description="Disordered" evidence="1">
    <location>
        <begin position="1"/>
        <end position="24"/>
    </location>
</feature>
<organism evidence="2 3">
    <name type="scientific">Orlajensenia leifsoniae</name>
    <dbReference type="NCBI Taxonomy" id="2561933"/>
    <lineage>
        <taxon>Bacteria</taxon>
        <taxon>Bacillati</taxon>
        <taxon>Actinomycetota</taxon>
        <taxon>Actinomycetes</taxon>
        <taxon>Micrococcales</taxon>
        <taxon>Microbacteriaceae</taxon>
        <taxon>Orlajensenia</taxon>
    </lineage>
</organism>
<evidence type="ECO:0000313" key="2">
    <source>
        <dbReference type="EMBL" id="TFV99889.1"/>
    </source>
</evidence>
<protein>
    <submittedName>
        <fullName evidence="2">Uncharacterized protein</fullName>
    </submittedName>
</protein>
<dbReference type="EMBL" id="SPQZ01000001">
    <property type="protein sequence ID" value="TFV99889.1"/>
    <property type="molecule type" value="Genomic_DNA"/>
</dbReference>
<gene>
    <name evidence="2" type="ORF">E4M00_01405</name>
</gene>
<reference evidence="2 3" key="1">
    <citation type="journal article" date="2018" name="J. Microbiol.">
        <title>Leifsonia flava sp. nov., a novel actinobacterium isolated from the rhizosphere of Aquilegia viridiflora.</title>
        <authorList>
            <person name="Cai Y."/>
            <person name="Tao W.Z."/>
            <person name="Ma Y.J."/>
            <person name="Cheng J."/>
            <person name="Zhang M.Y."/>
            <person name="Zhang Y.X."/>
        </authorList>
    </citation>
    <scope>NUCLEOTIDE SEQUENCE [LARGE SCALE GENOMIC DNA]</scope>
    <source>
        <strain evidence="2 3">SYP-B2174</strain>
    </source>
</reference>
<proteinExistence type="predicted"/>
<name>A0A4Y9R5N5_9MICO</name>
<evidence type="ECO:0000313" key="3">
    <source>
        <dbReference type="Proteomes" id="UP000298127"/>
    </source>
</evidence>
<accession>A0A4Y9R5N5</accession>
<keyword evidence="3" id="KW-1185">Reference proteome</keyword>
<evidence type="ECO:0000256" key="1">
    <source>
        <dbReference type="SAM" id="MobiDB-lite"/>
    </source>
</evidence>
<dbReference type="Proteomes" id="UP000298127">
    <property type="component" value="Unassembled WGS sequence"/>
</dbReference>